<dbReference type="OrthoDB" id="5500110at2"/>
<keyword evidence="2" id="KW-0808">Transferase</keyword>
<evidence type="ECO:0000313" key="2">
    <source>
        <dbReference type="EMBL" id="QED29704.1"/>
    </source>
</evidence>
<dbReference type="KEGG" id="bbae:FRD01_21175"/>
<dbReference type="InterPro" id="IPR011009">
    <property type="entry name" value="Kinase-like_dom_sf"/>
</dbReference>
<organism evidence="2 3">
    <name type="scientific">Microvenator marinus</name>
    <dbReference type="NCBI Taxonomy" id="2600177"/>
    <lineage>
        <taxon>Bacteria</taxon>
        <taxon>Deltaproteobacteria</taxon>
        <taxon>Bradymonadales</taxon>
        <taxon>Microvenatoraceae</taxon>
        <taxon>Microvenator</taxon>
    </lineage>
</organism>
<dbReference type="RefSeq" id="WP_146962937.1">
    <property type="nucleotide sequence ID" value="NZ_CP042467.1"/>
</dbReference>
<keyword evidence="3" id="KW-1185">Reference proteome</keyword>
<evidence type="ECO:0000259" key="1">
    <source>
        <dbReference type="Pfam" id="PF01636"/>
    </source>
</evidence>
<dbReference type="InterPro" id="IPR002575">
    <property type="entry name" value="Aminoglycoside_PTrfase"/>
</dbReference>
<evidence type="ECO:0000313" key="3">
    <source>
        <dbReference type="Proteomes" id="UP000321595"/>
    </source>
</evidence>
<dbReference type="Pfam" id="PF01636">
    <property type="entry name" value="APH"/>
    <property type="match status" value="1"/>
</dbReference>
<reference evidence="2 3" key="1">
    <citation type="submission" date="2019-08" db="EMBL/GenBank/DDBJ databases">
        <authorList>
            <person name="Liang Q."/>
        </authorList>
    </citation>
    <scope>NUCLEOTIDE SEQUENCE [LARGE SCALE GENOMIC DNA]</scope>
    <source>
        <strain evidence="2 3">V1718</strain>
    </source>
</reference>
<proteinExistence type="predicted"/>
<gene>
    <name evidence="2" type="ORF">FRD01_21175</name>
</gene>
<dbReference type="SUPFAM" id="SSF56112">
    <property type="entry name" value="Protein kinase-like (PK-like)"/>
    <property type="match status" value="1"/>
</dbReference>
<name>A0A5B8XWA5_9DELT</name>
<dbReference type="EMBL" id="CP042467">
    <property type="protein sequence ID" value="QED29704.1"/>
    <property type="molecule type" value="Genomic_DNA"/>
</dbReference>
<protein>
    <submittedName>
        <fullName evidence="2">Phosphotransferase</fullName>
    </submittedName>
</protein>
<sequence length="297" mass="33313">MSHEALNALISQNSWELVSPLTEVGRSLRARVKTSERIALVFWFADAQLAKRAAWAHELEHAAQLFAVPELLENGENWILVENIQGEPLSEYLDGVHSSLLGYKGAPHILQELGELARKLHAMFPELSFYGDPSDPSAQWLTFNGYVASRLEEWAEHVRSLGLADEGVQVVSKVIGDLRQELASFHPRSLTTICHRCLSPDHIWVSENAKDIVGLTGLENCAALPPEMDLAWILSVESVAESDDLVRHLYRGYGAARTMDVQRREYFYARVVALEALYAKPPEIHGNVENLLRLLEL</sequence>
<accession>A0A5B8XWA5</accession>
<dbReference type="Proteomes" id="UP000321595">
    <property type="component" value="Chromosome"/>
</dbReference>
<dbReference type="AlphaFoldDB" id="A0A5B8XWA5"/>
<dbReference type="Gene3D" id="3.90.1200.10">
    <property type="match status" value="1"/>
</dbReference>
<dbReference type="GO" id="GO:0016740">
    <property type="term" value="F:transferase activity"/>
    <property type="evidence" value="ECO:0007669"/>
    <property type="project" value="UniProtKB-KW"/>
</dbReference>
<feature type="domain" description="Aminoglycoside phosphotransferase" evidence="1">
    <location>
        <begin position="31"/>
        <end position="257"/>
    </location>
</feature>